<evidence type="ECO:0000256" key="4">
    <source>
        <dbReference type="ARBA" id="ARBA00022475"/>
    </source>
</evidence>
<dbReference type="InterPro" id="IPR000060">
    <property type="entry name" value="BCCT_transptr"/>
</dbReference>
<gene>
    <name evidence="9" type="ORF">ACFQIC_09440</name>
</gene>
<evidence type="ECO:0000256" key="8">
    <source>
        <dbReference type="SAM" id="Phobius"/>
    </source>
</evidence>
<feature type="transmembrane region" description="Helical" evidence="8">
    <location>
        <begin position="12"/>
        <end position="32"/>
    </location>
</feature>
<name>A0ABW2EII6_9BACI</name>
<dbReference type="EMBL" id="JBHSZV010000023">
    <property type="protein sequence ID" value="MFC7062082.1"/>
    <property type="molecule type" value="Genomic_DNA"/>
</dbReference>
<feature type="transmembrane region" description="Helical" evidence="8">
    <location>
        <begin position="349"/>
        <end position="372"/>
    </location>
</feature>
<dbReference type="Pfam" id="PF02028">
    <property type="entry name" value="BCCT"/>
    <property type="match status" value="1"/>
</dbReference>
<sequence length="557" mass="60817">MTKNYSYSTKNPGKVFLISAILVTLFVLWGALSPTSLDKAAGVALDWMITNFGWYYMLITAFFVLFVIGLSLSPYGKLRLGKPDDRPEYSWYSWIGMLFAAGIGVGFVFWGVAEPVLYYLDTPVGYTPETEEAALAGLRYGSYHWALHPWAIFSIVGLTLAYVQYRKDRPALISSAFYPLLGDKINGWAGQTIDILAVLATCTGVATTFGLSAMQITGGLSYISPIPNNAWTQIIIIAIVTFLFMFSAAKGVNKGIKFLSNINLVIAGLFLLFVLIVGPTIFIAESFVTTLGGYISNIVPMSLTLTPFSESEWLGTNTIFFWAWHISWAPFMGLFIARISRGRTIREFMAGVLIVPSLLAIIWFTTFGGTALNLETNGPGGIAELVTSNVELALFATLAELPLSGITSILGMLLILIFFITSADSASYVLGAMTSRGSLAPLLSVKLIWGFLIAGAASVLLLSGGGGLGALQTASIIAALPFSVIMIFMIISLLIMFRKDWAMNRKVRHSPPETEVTHGELSDDEKAALKAEIYEEVKEEIYDEIKEDIIEELDNKK</sequence>
<evidence type="ECO:0000256" key="6">
    <source>
        <dbReference type="ARBA" id="ARBA00022989"/>
    </source>
</evidence>
<evidence type="ECO:0000256" key="2">
    <source>
        <dbReference type="ARBA" id="ARBA00005658"/>
    </source>
</evidence>
<keyword evidence="7 8" id="KW-0472">Membrane</keyword>
<proteinExistence type="inferred from homology"/>
<feature type="transmembrane region" description="Helical" evidence="8">
    <location>
        <begin position="474"/>
        <end position="497"/>
    </location>
</feature>
<feature type="transmembrane region" description="Helical" evidence="8">
    <location>
        <begin position="261"/>
        <end position="284"/>
    </location>
</feature>
<feature type="transmembrane region" description="Helical" evidence="8">
    <location>
        <begin position="145"/>
        <end position="163"/>
    </location>
</feature>
<keyword evidence="3" id="KW-0813">Transport</keyword>
<feature type="transmembrane region" description="Helical" evidence="8">
    <location>
        <begin position="91"/>
        <end position="113"/>
    </location>
</feature>
<feature type="transmembrane region" description="Helical" evidence="8">
    <location>
        <begin position="52"/>
        <end position="70"/>
    </location>
</feature>
<dbReference type="RefSeq" id="WP_204711959.1">
    <property type="nucleotide sequence ID" value="NZ_JBHSZV010000023.1"/>
</dbReference>
<evidence type="ECO:0000313" key="9">
    <source>
        <dbReference type="EMBL" id="MFC7062082.1"/>
    </source>
</evidence>
<keyword evidence="6 8" id="KW-1133">Transmembrane helix</keyword>
<dbReference type="NCBIfam" id="TIGR00842">
    <property type="entry name" value="bcct"/>
    <property type="match status" value="1"/>
</dbReference>
<evidence type="ECO:0000313" key="10">
    <source>
        <dbReference type="Proteomes" id="UP001596410"/>
    </source>
</evidence>
<accession>A0ABW2EII6</accession>
<dbReference type="Proteomes" id="UP001596410">
    <property type="component" value="Unassembled WGS sequence"/>
</dbReference>
<evidence type="ECO:0000256" key="3">
    <source>
        <dbReference type="ARBA" id="ARBA00022448"/>
    </source>
</evidence>
<feature type="transmembrane region" description="Helical" evidence="8">
    <location>
        <begin position="230"/>
        <end position="249"/>
    </location>
</feature>
<keyword evidence="5 8" id="KW-0812">Transmembrane</keyword>
<feature type="transmembrane region" description="Helical" evidence="8">
    <location>
        <begin position="195"/>
        <end position="218"/>
    </location>
</feature>
<protein>
    <submittedName>
        <fullName evidence="9">BCCT family transporter</fullName>
    </submittedName>
</protein>
<evidence type="ECO:0000256" key="5">
    <source>
        <dbReference type="ARBA" id="ARBA00022692"/>
    </source>
</evidence>
<comment type="similarity">
    <text evidence="2">Belongs to the BCCT transporter (TC 2.A.15) family.</text>
</comment>
<comment type="caution">
    <text evidence="9">The sequence shown here is derived from an EMBL/GenBank/DDBJ whole genome shotgun (WGS) entry which is preliminary data.</text>
</comment>
<keyword evidence="4" id="KW-1003">Cell membrane</keyword>
<reference evidence="10" key="1">
    <citation type="journal article" date="2019" name="Int. J. Syst. Evol. Microbiol.">
        <title>The Global Catalogue of Microorganisms (GCM) 10K type strain sequencing project: providing services to taxonomists for standard genome sequencing and annotation.</title>
        <authorList>
            <consortium name="The Broad Institute Genomics Platform"/>
            <consortium name="The Broad Institute Genome Sequencing Center for Infectious Disease"/>
            <person name="Wu L."/>
            <person name="Ma J."/>
        </authorList>
    </citation>
    <scope>NUCLEOTIDE SEQUENCE [LARGE SCALE GENOMIC DNA]</scope>
    <source>
        <strain evidence="10">CGMCC 4.1621</strain>
    </source>
</reference>
<evidence type="ECO:0000256" key="7">
    <source>
        <dbReference type="ARBA" id="ARBA00023136"/>
    </source>
</evidence>
<evidence type="ECO:0000256" key="1">
    <source>
        <dbReference type="ARBA" id="ARBA00004651"/>
    </source>
</evidence>
<feature type="transmembrane region" description="Helical" evidence="8">
    <location>
        <begin position="319"/>
        <end position="337"/>
    </location>
</feature>
<keyword evidence="10" id="KW-1185">Reference proteome</keyword>
<organism evidence="9 10">
    <name type="scientific">Halobacillus seohaensis</name>
    <dbReference type="NCBI Taxonomy" id="447421"/>
    <lineage>
        <taxon>Bacteria</taxon>
        <taxon>Bacillati</taxon>
        <taxon>Bacillota</taxon>
        <taxon>Bacilli</taxon>
        <taxon>Bacillales</taxon>
        <taxon>Bacillaceae</taxon>
        <taxon>Halobacillus</taxon>
    </lineage>
</organism>
<comment type="subcellular location">
    <subcellularLocation>
        <location evidence="1">Cell membrane</location>
        <topology evidence="1">Multi-pass membrane protein</topology>
    </subcellularLocation>
</comment>
<dbReference type="PANTHER" id="PTHR30047:SF7">
    <property type="entry name" value="HIGH-AFFINITY CHOLINE TRANSPORT PROTEIN"/>
    <property type="match status" value="1"/>
</dbReference>
<dbReference type="PANTHER" id="PTHR30047">
    <property type="entry name" value="HIGH-AFFINITY CHOLINE TRANSPORT PROTEIN-RELATED"/>
    <property type="match status" value="1"/>
</dbReference>
<feature type="transmembrane region" description="Helical" evidence="8">
    <location>
        <begin position="439"/>
        <end position="462"/>
    </location>
</feature>